<evidence type="ECO:0000256" key="1">
    <source>
        <dbReference type="ARBA" id="ARBA00010701"/>
    </source>
</evidence>
<evidence type="ECO:0000256" key="7">
    <source>
        <dbReference type="PIRNR" id="PIRNR000862"/>
    </source>
</evidence>
<reference evidence="11 12" key="1">
    <citation type="journal article" date="2015" name="Nat. Commun.">
        <title>Outbred genome sequencing and CRISPR/Cas9 gene editing in butterflies.</title>
        <authorList>
            <person name="Li X."/>
            <person name="Fan D."/>
            <person name="Zhang W."/>
            <person name="Liu G."/>
            <person name="Zhang L."/>
            <person name="Zhao L."/>
            <person name="Fang X."/>
            <person name="Chen L."/>
            <person name="Dong Y."/>
            <person name="Chen Y."/>
            <person name="Ding Y."/>
            <person name="Zhao R."/>
            <person name="Feng M."/>
            <person name="Zhu Y."/>
            <person name="Feng Y."/>
            <person name="Jiang X."/>
            <person name="Zhu D."/>
            <person name="Xiang H."/>
            <person name="Feng X."/>
            <person name="Li S."/>
            <person name="Wang J."/>
            <person name="Zhang G."/>
            <person name="Kronforst M.R."/>
            <person name="Wang W."/>
        </authorList>
    </citation>
    <scope>NUCLEOTIDE SEQUENCE [LARGE SCALE GENOMIC DNA]</scope>
    <source>
        <strain evidence="11">Ya'a_city_454_Pm</strain>
        <tissue evidence="11">Whole body</tissue>
    </source>
</reference>
<dbReference type="AlphaFoldDB" id="A0A0N1IQN4"/>
<comment type="similarity">
    <text evidence="1 7">Belongs to the AB hydrolase superfamily. Lipase family.</text>
</comment>
<feature type="chain" id="PRO_5005874225" description="Lipase" evidence="9">
    <location>
        <begin position="23"/>
        <end position="398"/>
    </location>
</feature>
<dbReference type="PIRSF" id="PIRSF000862">
    <property type="entry name" value="Steryl_ester_lip"/>
    <property type="match status" value="1"/>
</dbReference>
<feature type="signal peptide" evidence="9">
    <location>
        <begin position="1"/>
        <end position="22"/>
    </location>
</feature>
<dbReference type="Proteomes" id="UP000053240">
    <property type="component" value="Unassembled WGS sequence"/>
</dbReference>
<organism evidence="11 12">
    <name type="scientific">Papilio machaon</name>
    <name type="common">Old World swallowtail butterfly</name>
    <dbReference type="NCBI Taxonomy" id="76193"/>
    <lineage>
        <taxon>Eukaryota</taxon>
        <taxon>Metazoa</taxon>
        <taxon>Ecdysozoa</taxon>
        <taxon>Arthropoda</taxon>
        <taxon>Hexapoda</taxon>
        <taxon>Insecta</taxon>
        <taxon>Pterygota</taxon>
        <taxon>Neoptera</taxon>
        <taxon>Endopterygota</taxon>
        <taxon>Lepidoptera</taxon>
        <taxon>Glossata</taxon>
        <taxon>Ditrysia</taxon>
        <taxon>Papilionoidea</taxon>
        <taxon>Papilionidae</taxon>
        <taxon>Papilioninae</taxon>
        <taxon>Papilio</taxon>
    </lineage>
</organism>
<protein>
    <recommendedName>
        <fullName evidence="7">Lipase</fullName>
    </recommendedName>
</protein>
<feature type="active site" description="Charge relay system" evidence="8">
    <location>
        <position position="342"/>
    </location>
</feature>
<dbReference type="Gene3D" id="3.40.50.1820">
    <property type="entry name" value="alpha/beta hydrolase"/>
    <property type="match status" value="1"/>
</dbReference>
<dbReference type="GO" id="GO:0016042">
    <property type="term" value="P:lipid catabolic process"/>
    <property type="evidence" value="ECO:0007669"/>
    <property type="project" value="UniProtKB-KW"/>
</dbReference>
<dbReference type="STRING" id="76193.A0A0N1IQN4"/>
<dbReference type="InterPro" id="IPR000073">
    <property type="entry name" value="AB_hydrolase_1"/>
</dbReference>
<accession>A0A0N1IQN4</accession>
<dbReference type="Pfam" id="PF00561">
    <property type="entry name" value="Abhydrolase_1"/>
    <property type="match status" value="1"/>
</dbReference>
<keyword evidence="4 7" id="KW-0442">Lipid degradation</keyword>
<dbReference type="InParanoid" id="A0A0N1IQN4"/>
<feature type="active site" description="Charge relay system" evidence="8">
    <location>
        <position position="374"/>
    </location>
</feature>
<evidence type="ECO:0000259" key="10">
    <source>
        <dbReference type="Pfam" id="PF00561"/>
    </source>
</evidence>
<name>A0A0N1IQN4_PAPMA</name>
<evidence type="ECO:0000256" key="5">
    <source>
        <dbReference type="ARBA" id="ARBA00023098"/>
    </source>
</evidence>
<evidence type="ECO:0000256" key="4">
    <source>
        <dbReference type="ARBA" id="ARBA00022963"/>
    </source>
</evidence>
<evidence type="ECO:0000256" key="6">
    <source>
        <dbReference type="ARBA" id="ARBA00023180"/>
    </source>
</evidence>
<dbReference type="InterPro" id="IPR025483">
    <property type="entry name" value="Lipase_euk"/>
</dbReference>
<proteinExistence type="inferred from homology"/>
<sequence>MEFGCVIIINSVLLLLVSYSDNHEIKIKDYSDLVSDIYLDSMQLISKSKYPVEKHFVTTEDGYVLTLFRIPGQGPPVLLVHGIGDSSDSWLVLGPSNSLAYRLSDDHFDVWLFNSRGNKYSKKHINKISQKKYWDFSFEEMGSKDLPATIDYILSKTSQSKLSYVGFSQGTTIFFVLCSMRPSYNDKIKQAILLAPVATINNIQSPLIPFYANIYDKLTFLAEAGINEVFSSNVFVSTYHAKVCNLRSPLRFFCGLEYYLNFGLKELERLPDARLPIISSHIPAGGSAKTFLHFLQGYVLKSFRRYNYGVKKNKEVYNSSTPPVYNLSAVSAPVTLVVSESDWISTIKDAKLIQNNLKNVVRHIVINTTLDFTHLEFVYGERVNSVINDPILKFMKSL</sequence>
<dbReference type="EMBL" id="LADJ01041863">
    <property type="protein sequence ID" value="KPJ21385.1"/>
    <property type="molecule type" value="Genomic_DNA"/>
</dbReference>
<dbReference type="PANTHER" id="PTHR11005">
    <property type="entry name" value="LYSOSOMAL ACID LIPASE-RELATED"/>
    <property type="match status" value="1"/>
</dbReference>
<feature type="domain" description="AB hydrolase-1" evidence="10">
    <location>
        <begin position="75"/>
        <end position="376"/>
    </location>
</feature>
<dbReference type="OrthoDB" id="9974421at2759"/>
<dbReference type="KEGG" id="pmac:106707261"/>
<evidence type="ECO:0000313" key="11">
    <source>
        <dbReference type="EMBL" id="KPJ21385.1"/>
    </source>
</evidence>
<dbReference type="GO" id="GO:0016788">
    <property type="term" value="F:hydrolase activity, acting on ester bonds"/>
    <property type="evidence" value="ECO:0007669"/>
    <property type="project" value="InterPro"/>
</dbReference>
<dbReference type="InterPro" id="IPR029058">
    <property type="entry name" value="AB_hydrolase_fold"/>
</dbReference>
<keyword evidence="12" id="KW-1185">Reference proteome</keyword>
<comment type="caution">
    <text evidence="11">The sequence shown here is derived from an EMBL/GenBank/DDBJ whole genome shotgun (WGS) entry which is preliminary data.</text>
</comment>
<evidence type="ECO:0000256" key="8">
    <source>
        <dbReference type="PIRSR" id="PIRSR000862-1"/>
    </source>
</evidence>
<dbReference type="SUPFAM" id="SSF53474">
    <property type="entry name" value="alpha/beta-Hydrolases"/>
    <property type="match status" value="1"/>
</dbReference>
<evidence type="ECO:0000256" key="3">
    <source>
        <dbReference type="ARBA" id="ARBA00022801"/>
    </source>
</evidence>
<keyword evidence="3 7" id="KW-0378">Hydrolase</keyword>
<keyword evidence="5" id="KW-0443">Lipid metabolism</keyword>
<feature type="active site" description="Nucleophile" evidence="8">
    <location>
        <position position="168"/>
    </location>
</feature>
<evidence type="ECO:0000313" key="12">
    <source>
        <dbReference type="Proteomes" id="UP000053240"/>
    </source>
</evidence>
<keyword evidence="6" id="KW-0325">Glycoprotein</keyword>
<evidence type="ECO:0000256" key="9">
    <source>
        <dbReference type="SAM" id="SignalP"/>
    </source>
</evidence>
<dbReference type="FunFam" id="3.40.50.1820:FF:000057">
    <property type="entry name" value="Lipase"/>
    <property type="match status" value="1"/>
</dbReference>
<evidence type="ECO:0000256" key="2">
    <source>
        <dbReference type="ARBA" id="ARBA00022729"/>
    </source>
</evidence>
<keyword evidence="2 9" id="KW-0732">Signal</keyword>
<gene>
    <name evidence="11" type="ORF">RR48_00830</name>
</gene>